<gene>
    <name evidence="14" type="ORF">SAMN04487775_104195</name>
</gene>
<dbReference type="GO" id="GO:0005886">
    <property type="term" value="C:plasma membrane"/>
    <property type="evidence" value="ECO:0007669"/>
    <property type="project" value="UniProtKB-SubCell"/>
</dbReference>
<dbReference type="GO" id="GO:0006935">
    <property type="term" value="P:chemotaxis"/>
    <property type="evidence" value="ECO:0007669"/>
    <property type="project" value="UniProtKB-KW"/>
</dbReference>
<evidence type="ECO:0000313" key="14">
    <source>
        <dbReference type="EMBL" id="SFI69912.1"/>
    </source>
</evidence>
<accession>A0A1I3KBP8</accession>
<dbReference type="Gene3D" id="3.30.450.20">
    <property type="entry name" value="PAS domain"/>
    <property type="match status" value="1"/>
</dbReference>
<dbReference type="PROSITE" id="PS50111">
    <property type="entry name" value="CHEMOTAXIS_TRANSDUC_2"/>
    <property type="match status" value="1"/>
</dbReference>
<evidence type="ECO:0000256" key="7">
    <source>
        <dbReference type="ARBA" id="ARBA00023224"/>
    </source>
</evidence>
<reference evidence="15" key="1">
    <citation type="submission" date="2016-10" db="EMBL/GenBank/DDBJ databases">
        <authorList>
            <person name="Varghese N."/>
            <person name="Submissions S."/>
        </authorList>
    </citation>
    <scope>NUCLEOTIDE SEQUENCE [LARGE SCALE GENOMIC DNA]</scope>
    <source>
        <strain evidence="15">XBD1002</strain>
    </source>
</reference>
<keyword evidence="4 11" id="KW-0812">Transmembrane</keyword>
<dbReference type="SMART" id="SM00283">
    <property type="entry name" value="MA"/>
    <property type="match status" value="1"/>
</dbReference>
<evidence type="ECO:0000256" key="2">
    <source>
        <dbReference type="ARBA" id="ARBA00022475"/>
    </source>
</evidence>
<evidence type="ECO:0000256" key="10">
    <source>
        <dbReference type="SAM" id="Coils"/>
    </source>
</evidence>
<dbReference type="Pfam" id="PF00672">
    <property type="entry name" value="HAMP"/>
    <property type="match status" value="1"/>
</dbReference>
<dbReference type="CDD" id="cd06225">
    <property type="entry name" value="HAMP"/>
    <property type="match status" value="1"/>
</dbReference>
<keyword evidence="3" id="KW-0145">Chemotaxis</keyword>
<evidence type="ECO:0000259" key="12">
    <source>
        <dbReference type="PROSITE" id="PS50111"/>
    </source>
</evidence>
<keyword evidence="15" id="KW-1185">Reference proteome</keyword>
<dbReference type="GO" id="GO:0007165">
    <property type="term" value="P:signal transduction"/>
    <property type="evidence" value="ECO:0007669"/>
    <property type="project" value="UniProtKB-KW"/>
</dbReference>
<dbReference type="Proteomes" id="UP000182737">
    <property type="component" value="Unassembled WGS sequence"/>
</dbReference>
<evidence type="ECO:0000256" key="3">
    <source>
        <dbReference type="ARBA" id="ARBA00022500"/>
    </source>
</evidence>
<dbReference type="SMART" id="SM00304">
    <property type="entry name" value="HAMP"/>
    <property type="match status" value="1"/>
</dbReference>
<dbReference type="InterPro" id="IPR003660">
    <property type="entry name" value="HAMP_dom"/>
</dbReference>
<dbReference type="PANTHER" id="PTHR32089">
    <property type="entry name" value="METHYL-ACCEPTING CHEMOTAXIS PROTEIN MCPB"/>
    <property type="match status" value="1"/>
</dbReference>
<keyword evidence="2" id="KW-1003">Cell membrane</keyword>
<dbReference type="Pfam" id="PF02743">
    <property type="entry name" value="dCache_1"/>
    <property type="match status" value="1"/>
</dbReference>
<evidence type="ECO:0000256" key="1">
    <source>
        <dbReference type="ARBA" id="ARBA00004651"/>
    </source>
</evidence>
<evidence type="ECO:0000256" key="6">
    <source>
        <dbReference type="ARBA" id="ARBA00023136"/>
    </source>
</evidence>
<keyword evidence="10" id="KW-0175">Coiled coil</keyword>
<evidence type="ECO:0000313" key="15">
    <source>
        <dbReference type="Proteomes" id="UP000182737"/>
    </source>
</evidence>
<comment type="subcellular location">
    <subcellularLocation>
        <location evidence="1">Cell membrane</location>
        <topology evidence="1">Multi-pass membrane protein</topology>
    </subcellularLocation>
</comment>
<dbReference type="Gene3D" id="6.10.340.10">
    <property type="match status" value="1"/>
</dbReference>
<feature type="domain" description="HAMP" evidence="13">
    <location>
        <begin position="307"/>
        <end position="361"/>
    </location>
</feature>
<feature type="coiled-coil region" evidence="10">
    <location>
        <begin position="349"/>
        <end position="376"/>
    </location>
</feature>
<sequence length="694" mass="75755">MAKKRFKISVILCWVLVGLIFVMNVIQGILISSFTKKSTAESYAMDCTQITNAYSLAIANKISEYMNQMTFYSNADVVTTADDQQIINWLREHNGNRKTYFSSVLYAGKNGIAYNDIGESENIADLDFYKEIMRNGKTSYIDNPVKDKNGKIVFHIACAAKLHGEIFGLFAAVVPLENLENMVEYIRLGESGQTWIIADNGMLVANANHSIVMNHNFLDASNDSSVIEIMKKAANGGIGTGWAKDWGKIKGNTFVAYTPIAYTPWILVFSVSEAQVYKTGNSLRNSNAVISLLTIIILAIFTLLVSGVMLKPLGVVEKSINEIASGHADLSQRIQIDSKTEIGSVVDGFNKFSEKLQNIVRELKKSKDQLAAAGEEMHVCSEETANSNNQILSNIETVSERISNQSASVDQTAGAVNEIASNIQSLEHMIEQMVTSVSQASAAVEEMIGNIDSVNGSVRKMADQFVELEETSAVGTERQHDVNEKISQIEQQSVMLQEANEAIASIAEQTNLLAMNAAIEAAHAGDAGKGFAVVADEIRKLSETSTDQSKTIGNQLKIILDSIKSVVSASQASSEAFTSVTDKIQSTDELVNHIKSAMEEQAEGSRQIGNALSVMNDSTLEVRTASREMSEGNQAILTEIRQLQTATFAIKESMDIISSTTEQITETGQSLDKITKIMYDSILEIGNQVDQFKV</sequence>
<name>A0A1I3KBP8_9SPIR</name>
<evidence type="ECO:0000256" key="11">
    <source>
        <dbReference type="SAM" id="Phobius"/>
    </source>
</evidence>
<keyword evidence="7 9" id="KW-0807">Transducer</keyword>
<dbReference type="CDD" id="cd12912">
    <property type="entry name" value="PDC2_MCP_like"/>
    <property type="match status" value="1"/>
</dbReference>
<evidence type="ECO:0000256" key="4">
    <source>
        <dbReference type="ARBA" id="ARBA00022692"/>
    </source>
</evidence>
<dbReference type="Gene3D" id="1.10.287.950">
    <property type="entry name" value="Methyl-accepting chemotaxis protein"/>
    <property type="match status" value="1"/>
</dbReference>
<keyword evidence="6 11" id="KW-0472">Membrane</keyword>
<keyword evidence="5 11" id="KW-1133">Transmembrane helix</keyword>
<organism evidence="14 15">
    <name type="scientific">Treponema bryantii</name>
    <dbReference type="NCBI Taxonomy" id="163"/>
    <lineage>
        <taxon>Bacteria</taxon>
        <taxon>Pseudomonadati</taxon>
        <taxon>Spirochaetota</taxon>
        <taxon>Spirochaetia</taxon>
        <taxon>Spirochaetales</taxon>
        <taxon>Treponemataceae</taxon>
        <taxon>Treponema</taxon>
    </lineage>
</organism>
<dbReference type="OrthoDB" id="369343at2"/>
<feature type="transmembrane region" description="Helical" evidence="11">
    <location>
        <begin position="288"/>
        <end position="310"/>
    </location>
</feature>
<dbReference type="PROSITE" id="PS50885">
    <property type="entry name" value="HAMP"/>
    <property type="match status" value="1"/>
</dbReference>
<dbReference type="SUPFAM" id="SSF58104">
    <property type="entry name" value="Methyl-accepting chemotaxis protein (MCP) signaling domain"/>
    <property type="match status" value="1"/>
</dbReference>
<dbReference type="RefSeq" id="WP_074931297.1">
    <property type="nucleotide sequence ID" value="NZ_FORI01000004.1"/>
</dbReference>
<dbReference type="InterPro" id="IPR033479">
    <property type="entry name" value="dCache_1"/>
</dbReference>
<proteinExistence type="inferred from homology"/>
<dbReference type="PANTHER" id="PTHR32089:SF112">
    <property type="entry name" value="LYSOZYME-LIKE PROTEIN-RELATED"/>
    <property type="match status" value="1"/>
</dbReference>
<dbReference type="InterPro" id="IPR004089">
    <property type="entry name" value="MCPsignal_dom"/>
</dbReference>
<evidence type="ECO:0000256" key="8">
    <source>
        <dbReference type="ARBA" id="ARBA00029447"/>
    </source>
</evidence>
<comment type="similarity">
    <text evidence="8">Belongs to the methyl-accepting chemotaxis (MCP) protein family.</text>
</comment>
<dbReference type="EMBL" id="FORI01000004">
    <property type="protein sequence ID" value="SFI69912.1"/>
    <property type="molecule type" value="Genomic_DNA"/>
</dbReference>
<evidence type="ECO:0000256" key="5">
    <source>
        <dbReference type="ARBA" id="ARBA00022989"/>
    </source>
</evidence>
<feature type="domain" description="Methyl-accepting transducer" evidence="12">
    <location>
        <begin position="380"/>
        <end position="630"/>
    </location>
</feature>
<evidence type="ECO:0000259" key="13">
    <source>
        <dbReference type="PROSITE" id="PS50885"/>
    </source>
</evidence>
<dbReference type="AlphaFoldDB" id="A0A1I3KBP8"/>
<protein>
    <submittedName>
        <fullName evidence="14">Methyl-accepting chemotaxis sensory transducer with Cache sensor</fullName>
    </submittedName>
</protein>
<evidence type="ECO:0000256" key="9">
    <source>
        <dbReference type="PROSITE-ProRule" id="PRU00284"/>
    </source>
</evidence>
<dbReference type="Pfam" id="PF00015">
    <property type="entry name" value="MCPsignal"/>
    <property type="match status" value="1"/>
</dbReference>